<gene>
    <name evidence="1" type="ORF">DAPPUDRAFT_324152</name>
</gene>
<keyword evidence="2" id="KW-1185">Reference proteome</keyword>
<proteinExistence type="predicted"/>
<dbReference type="AlphaFoldDB" id="E9H0V4"/>
<dbReference type="InParanoid" id="E9H0V4"/>
<evidence type="ECO:0000313" key="2">
    <source>
        <dbReference type="Proteomes" id="UP000000305"/>
    </source>
</evidence>
<dbReference type="Proteomes" id="UP000000305">
    <property type="component" value="Unassembled WGS sequence"/>
</dbReference>
<sequence length="82" mass="8848">MALNDEFRSLDLSPNKSLNMRSYGRKVYKRAVVHVPTYYALLIKTGPQSGQLPGLSIQLVSCPCPCIMLASLLGCPGPTPLG</sequence>
<dbReference type="EMBL" id="GL732582">
    <property type="protein sequence ID" value="EFX74636.1"/>
    <property type="molecule type" value="Genomic_DNA"/>
</dbReference>
<name>E9H0V4_DAPPU</name>
<accession>E9H0V4</accession>
<dbReference type="KEGG" id="dpx:DAPPUDRAFT_324152"/>
<evidence type="ECO:0000313" key="1">
    <source>
        <dbReference type="EMBL" id="EFX74636.1"/>
    </source>
</evidence>
<protein>
    <submittedName>
        <fullName evidence="1">Uncharacterized protein</fullName>
    </submittedName>
</protein>
<dbReference type="OrthoDB" id="283424at2759"/>
<dbReference type="HOGENOM" id="CLU_2560616_0_0_1"/>
<reference evidence="1 2" key="1">
    <citation type="journal article" date="2011" name="Science">
        <title>The ecoresponsive genome of Daphnia pulex.</title>
        <authorList>
            <person name="Colbourne J.K."/>
            <person name="Pfrender M.E."/>
            <person name="Gilbert D."/>
            <person name="Thomas W.K."/>
            <person name="Tucker A."/>
            <person name="Oakley T.H."/>
            <person name="Tokishita S."/>
            <person name="Aerts A."/>
            <person name="Arnold G.J."/>
            <person name="Basu M.K."/>
            <person name="Bauer D.J."/>
            <person name="Caceres C.E."/>
            <person name="Carmel L."/>
            <person name="Casola C."/>
            <person name="Choi J.H."/>
            <person name="Detter J.C."/>
            <person name="Dong Q."/>
            <person name="Dusheyko S."/>
            <person name="Eads B.D."/>
            <person name="Frohlich T."/>
            <person name="Geiler-Samerotte K.A."/>
            <person name="Gerlach D."/>
            <person name="Hatcher P."/>
            <person name="Jogdeo S."/>
            <person name="Krijgsveld J."/>
            <person name="Kriventseva E.V."/>
            <person name="Kultz D."/>
            <person name="Laforsch C."/>
            <person name="Lindquist E."/>
            <person name="Lopez J."/>
            <person name="Manak J.R."/>
            <person name="Muller J."/>
            <person name="Pangilinan J."/>
            <person name="Patwardhan R.P."/>
            <person name="Pitluck S."/>
            <person name="Pritham E.J."/>
            <person name="Rechtsteiner A."/>
            <person name="Rho M."/>
            <person name="Rogozin I.B."/>
            <person name="Sakarya O."/>
            <person name="Salamov A."/>
            <person name="Schaack S."/>
            <person name="Shapiro H."/>
            <person name="Shiga Y."/>
            <person name="Skalitzky C."/>
            <person name="Smith Z."/>
            <person name="Souvorov A."/>
            <person name="Sung W."/>
            <person name="Tang Z."/>
            <person name="Tsuchiya D."/>
            <person name="Tu H."/>
            <person name="Vos H."/>
            <person name="Wang M."/>
            <person name="Wolf Y.I."/>
            <person name="Yamagata H."/>
            <person name="Yamada T."/>
            <person name="Ye Y."/>
            <person name="Shaw J.R."/>
            <person name="Andrews J."/>
            <person name="Crease T.J."/>
            <person name="Tang H."/>
            <person name="Lucas S.M."/>
            <person name="Robertson H.M."/>
            <person name="Bork P."/>
            <person name="Koonin E.V."/>
            <person name="Zdobnov E.M."/>
            <person name="Grigoriev I.V."/>
            <person name="Lynch M."/>
            <person name="Boore J.L."/>
        </authorList>
    </citation>
    <scope>NUCLEOTIDE SEQUENCE [LARGE SCALE GENOMIC DNA]</scope>
</reference>
<organism evidence="1 2">
    <name type="scientific">Daphnia pulex</name>
    <name type="common">Water flea</name>
    <dbReference type="NCBI Taxonomy" id="6669"/>
    <lineage>
        <taxon>Eukaryota</taxon>
        <taxon>Metazoa</taxon>
        <taxon>Ecdysozoa</taxon>
        <taxon>Arthropoda</taxon>
        <taxon>Crustacea</taxon>
        <taxon>Branchiopoda</taxon>
        <taxon>Diplostraca</taxon>
        <taxon>Cladocera</taxon>
        <taxon>Anomopoda</taxon>
        <taxon>Daphniidae</taxon>
        <taxon>Daphnia</taxon>
    </lineage>
</organism>